<dbReference type="OrthoDB" id="9807202at2"/>
<evidence type="ECO:0000256" key="3">
    <source>
        <dbReference type="HAMAP-Rule" id="MF_01440"/>
    </source>
</evidence>
<dbReference type="CDD" id="cd16352">
    <property type="entry name" value="CheD"/>
    <property type="match status" value="1"/>
</dbReference>
<protein>
    <recommendedName>
        <fullName evidence="3">Probable chemoreceptor glutamine deamidase CheD</fullName>
        <ecNumber evidence="3">3.5.1.44</ecNumber>
    </recommendedName>
</protein>
<keyword evidence="1 3" id="KW-0145">Chemotaxis</keyword>
<dbReference type="InterPro" id="IPR038592">
    <property type="entry name" value="CheD-like_sf"/>
</dbReference>
<sequence length="175" mass="18718">MMQKGSTMHVAQGEFGVSGDPAMLLTTILGSCVSVCLWDNHARLGGMNHILLPGGGGTDLYEAAIGANAMELLINGMLKAGAHRDRLEAKVFGGARMIKASSDIGARNGAFVIEFLERERIPLTAQSLGGTQGRRVQFWPESGRARQMLIAKFDEPRPPVSAPRPAEAGDDLELF</sequence>
<evidence type="ECO:0000256" key="2">
    <source>
        <dbReference type="ARBA" id="ARBA00022801"/>
    </source>
</evidence>
<feature type="region of interest" description="Disordered" evidence="4">
    <location>
        <begin position="155"/>
        <end position="175"/>
    </location>
</feature>
<name>A0A1N6F2N3_9RHOB</name>
<keyword evidence="2 3" id="KW-0378">Hydrolase</keyword>
<comment type="similarity">
    <text evidence="3">Belongs to the CheD family.</text>
</comment>
<dbReference type="STRING" id="1217970.SAMN05444002_1319"/>
<dbReference type="EMBL" id="FSRL01000001">
    <property type="protein sequence ID" value="SIN89542.1"/>
    <property type="molecule type" value="Genomic_DNA"/>
</dbReference>
<comment type="function">
    <text evidence="3">Probably deamidates glutamine residues to glutamate on methyl-accepting chemotaxis receptors (MCPs), playing an important role in chemotaxis.</text>
</comment>
<dbReference type="PANTHER" id="PTHR35147">
    <property type="entry name" value="CHEMORECEPTOR GLUTAMINE DEAMIDASE CHED-RELATED"/>
    <property type="match status" value="1"/>
</dbReference>
<evidence type="ECO:0000313" key="6">
    <source>
        <dbReference type="Proteomes" id="UP000184932"/>
    </source>
</evidence>
<proteinExistence type="inferred from homology"/>
<dbReference type="GO" id="GO:0050568">
    <property type="term" value="F:protein-glutamine glutaminase activity"/>
    <property type="evidence" value="ECO:0007669"/>
    <property type="project" value="UniProtKB-UniRule"/>
</dbReference>
<dbReference type="Proteomes" id="UP000184932">
    <property type="component" value="Unassembled WGS sequence"/>
</dbReference>
<evidence type="ECO:0000313" key="5">
    <source>
        <dbReference type="EMBL" id="SIN89542.1"/>
    </source>
</evidence>
<dbReference type="EC" id="3.5.1.44" evidence="3"/>
<accession>A0A1N6F2N3</accession>
<dbReference type="PANTHER" id="PTHR35147:SF2">
    <property type="entry name" value="CHEMORECEPTOR GLUTAMINE DEAMIDASE CHED-RELATED"/>
    <property type="match status" value="1"/>
</dbReference>
<evidence type="ECO:0000256" key="1">
    <source>
        <dbReference type="ARBA" id="ARBA00022500"/>
    </source>
</evidence>
<evidence type="ECO:0000256" key="4">
    <source>
        <dbReference type="SAM" id="MobiDB-lite"/>
    </source>
</evidence>
<gene>
    <name evidence="3" type="primary">cheD</name>
    <name evidence="5" type="ORF">SAMN05444002_1319</name>
</gene>
<dbReference type="InterPro" id="IPR011324">
    <property type="entry name" value="Cytotoxic_necrot_fac-like_cat"/>
</dbReference>
<dbReference type="PROSITE" id="PS51257">
    <property type="entry name" value="PROKAR_LIPOPROTEIN"/>
    <property type="match status" value="1"/>
</dbReference>
<dbReference type="SUPFAM" id="SSF64438">
    <property type="entry name" value="CNF1/YfiH-like putative cysteine hydrolases"/>
    <property type="match status" value="1"/>
</dbReference>
<organism evidence="5 6">
    <name type="scientific">Vannielia litorea</name>
    <dbReference type="NCBI Taxonomy" id="1217970"/>
    <lineage>
        <taxon>Bacteria</taxon>
        <taxon>Pseudomonadati</taxon>
        <taxon>Pseudomonadota</taxon>
        <taxon>Alphaproteobacteria</taxon>
        <taxon>Rhodobacterales</taxon>
        <taxon>Paracoccaceae</taxon>
        <taxon>Vannielia</taxon>
    </lineage>
</organism>
<dbReference type="Pfam" id="PF03975">
    <property type="entry name" value="CheD"/>
    <property type="match status" value="1"/>
</dbReference>
<dbReference type="InterPro" id="IPR005659">
    <property type="entry name" value="Chemorcpt_Glu_NH3ase_CheD"/>
</dbReference>
<dbReference type="RefSeq" id="WP_074255405.1">
    <property type="nucleotide sequence ID" value="NZ_FSRL01000001.1"/>
</dbReference>
<comment type="catalytic activity">
    <reaction evidence="3">
        <text>L-glutaminyl-[protein] + H2O = L-glutamyl-[protein] + NH4(+)</text>
        <dbReference type="Rhea" id="RHEA:16441"/>
        <dbReference type="Rhea" id="RHEA-COMP:10207"/>
        <dbReference type="Rhea" id="RHEA-COMP:10208"/>
        <dbReference type="ChEBI" id="CHEBI:15377"/>
        <dbReference type="ChEBI" id="CHEBI:28938"/>
        <dbReference type="ChEBI" id="CHEBI:29973"/>
        <dbReference type="ChEBI" id="CHEBI:30011"/>
        <dbReference type="EC" id="3.5.1.44"/>
    </reaction>
</comment>
<keyword evidence="6" id="KW-1185">Reference proteome</keyword>
<reference evidence="6" key="1">
    <citation type="submission" date="2016-11" db="EMBL/GenBank/DDBJ databases">
        <authorList>
            <person name="Varghese N."/>
            <person name="Submissions S."/>
        </authorList>
    </citation>
    <scope>NUCLEOTIDE SEQUENCE [LARGE SCALE GENOMIC DNA]</scope>
    <source>
        <strain evidence="6">DSM 29440</strain>
    </source>
</reference>
<dbReference type="HAMAP" id="MF_01440">
    <property type="entry name" value="CheD"/>
    <property type="match status" value="1"/>
</dbReference>
<dbReference type="GO" id="GO:0006935">
    <property type="term" value="P:chemotaxis"/>
    <property type="evidence" value="ECO:0007669"/>
    <property type="project" value="UniProtKB-UniRule"/>
</dbReference>
<dbReference type="Gene3D" id="3.30.1330.200">
    <property type="match status" value="1"/>
</dbReference>
<dbReference type="AlphaFoldDB" id="A0A1N6F2N3"/>